<evidence type="ECO:0000256" key="6">
    <source>
        <dbReference type="ARBA" id="ARBA00023136"/>
    </source>
</evidence>
<protein>
    <submittedName>
        <fullName evidence="7">Uncharacterized protein</fullName>
    </submittedName>
</protein>
<name>A0A8D2IZ15_VARKO</name>
<dbReference type="AlphaFoldDB" id="A0A8D2IZ15"/>
<evidence type="ECO:0000256" key="3">
    <source>
        <dbReference type="ARBA" id="ARBA00022753"/>
    </source>
</evidence>
<keyword evidence="8" id="KW-1185">Reference proteome</keyword>
<dbReference type="SUPFAM" id="SSF64268">
    <property type="entry name" value="PX domain"/>
    <property type="match status" value="1"/>
</dbReference>
<accession>A0A8D2IZ15</accession>
<evidence type="ECO:0000256" key="1">
    <source>
        <dbReference type="ARBA" id="ARBA00004469"/>
    </source>
</evidence>
<evidence type="ECO:0000256" key="5">
    <source>
        <dbReference type="ARBA" id="ARBA00023121"/>
    </source>
</evidence>
<dbReference type="Proteomes" id="UP000694545">
    <property type="component" value="Unplaced"/>
</dbReference>
<reference evidence="7" key="2">
    <citation type="submission" date="2025-09" db="UniProtKB">
        <authorList>
            <consortium name="Ensembl"/>
        </authorList>
    </citation>
    <scope>IDENTIFICATION</scope>
</reference>
<keyword evidence="5" id="KW-0446">Lipid-binding</keyword>
<dbReference type="Gene3D" id="3.30.1520.10">
    <property type="entry name" value="Phox-like domain"/>
    <property type="match status" value="1"/>
</dbReference>
<dbReference type="PANTHER" id="PTHR20939:SF1">
    <property type="entry name" value="SORTING NEXIN-20"/>
    <property type="match status" value="1"/>
</dbReference>
<organism evidence="7 8">
    <name type="scientific">Varanus komodoensis</name>
    <name type="common">Komodo dragon</name>
    <dbReference type="NCBI Taxonomy" id="61221"/>
    <lineage>
        <taxon>Eukaryota</taxon>
        <taxon>Metazoa</taxon>
        <taxon>Chordata</taxon>
        <taxon>Craniata</taxon>
        <taxon>Vertebrata</taxon>
        <taxon>Euteleostomi</taxon>
        <taxon>Lepidosauria</taxon>
        <taxon>Squamata</taxon>
        <taxon>Bifurcata</taxon>
        <taxon>Unidentata</taxon>
        <taxon>Episquamata</taxon>
        <taxon>Toxicofera</taxon>
        <taxon>Anguimorpha</taxon>
        <taxon>Paleoanguimorpha</taxon>
        <taxon>Varanoidea</taxon>
        <taxon>Varanidae</taxon>
        <taxon>Varanus</taxon>
    </lineage>
</organism>
<reference evidence="7" key="1">
    <citation type="submission" date="2025-08" db="UniProtKB">
        <authorList>
            <consortium name="Ensembl"/>
        </authorList>
    </citation>
    <scope>IDENTIFICATION</scope>
</reference>
<keyword evidence="4" id="KW-0653">Protein transport</keyword>
<dbReference type="GO" id="GO:0031901">
    <property type="term" value="C:early endosome membrane"/>
    <property type="evidence" value="ECO:0007669"/>
    <property type="project" value="UniProtKB-SubCell"/>
</dbReference>
<evidence type="ECO:0000313" key="7">
    <source>
        <dbReference type="Ensembl" id="ENSVKKP00000004708.1"/>
    </source>
</evidence>
<evidence type="ECO:0000313" key="8">
    <source>
        <dbReference type="Proteomes" id="UP000694545"/>
    </source>
</evidence>
<dbReference type="InterPro" id="IPR036871">
    <property type="entry name" value="PX_dom_sf"/>
</dbReference>
<dbReference type="GO" id="GO:1901981">
    <property type="term" value="F:phosphatidylinositol phosphate binding"/>
    <property type="evidence" value="ECO:0007669"/>
    <property type="project" value="TreeGrafter"/>
</dbReference>
<dbReference type="GO" id="GO:0015031">
    <property type="term" value="P:protein transport"/>
    <property type="evidence" value="ECO:0007669"/>
    <property type="project" value="UniProtKB-KW"/>
</dbReference>
<evidence type="ECO:0000256" key="2">
    <source>
        <dbReference type="ARBA" id="ARBA00022448"/>
    </source>
</evidence>
<dbReference type="PANTHER" id="PTHR20939">
    <property type="entry name" value="SORTING NEXIN 20, 21"/>
    <property type="match status" value="1"/>
</dbReference>
<keyword evidence="3" id="KW-0967">Endosome</keyword>
<proteinExistence type="predicted"/>
<keyword evidence="6" id="KW-0472">Membrane</keyword>
<keyword evidence="2" id="KW-0813">Transport</keyword>
<comment type="subcellular location">
    <subcellularLocation>
        <location evidence="1">Early endosome membrane</location>
        <topology evidence="1">Peripheral membrane protein</topology>
        <orientation evidence="1">Cytoplasmic side</orientation>
    </subcellularLocation>
</comment>
<dbReference type="Ensembl" id="ENSVKKT00000004837.1">
    <property type="protein sequence ID" value="ENSVKKP00000004708.1"/>
    <property type="gene ID" value="ENSVKKG00000003498.1"/>
</dbReference>
<sequence>MEGGQGAPAAGNLKHCPFHYVPVGEQDTPNLNSSMTTKELQEYWRKEKRNCREVKVVFEIPSAVIVEKPFSKYVKYQILIVQTGSFDSNRSMIERRYSDFERLPEQCRIGPSPHAIDLQRLENWILVQMRGAQN</sequence>
<dbReference type="InterPro" id="IPR039937">
    <property type="entry name" value="SNX20/SNX21"/>
</dbReference>
<evidence type="ECO:0000256" key="4">
    <source>
        <dbReference type="ARBA" id="ARBA00022927"/>
    </source>
</evidence>